<sequence>MKSTFFLIVLLGALLGACEGSDSGPDKLFIKEIEIQEGQQGRKLFFRYEHHKLIQYLSLTNDQLRVQTDFEYADGKLKKIFYQYDGRLRSSELYYHPNGTVNFEITTWSRNGVNSEDTTQVFFHYDDSGRLVSKRETYNNPPPFYTEREIEFDWSNGNLVQMRTYSIQQEGRRLDLTTTYTYDESRNYSNQDMAFAYLSVYSSEYALSINNVVSSEEYFGDTIVPRGFYQFRYNNKGYPSEYTYSVSVEDEPLSNAQIRY</sequence>
<dbReference type="EMBL" id="AODQ01000083">
    <property type="protein sequence ID" value="EMR01909.1"/>
    <property type="molecule type" value="Genomic_DNA"/>
</dbReference>
<dbReference type="AlphaFoldDB" id="M7NTV6"/>
<dbReference type="OrthoDB" id="848575at2"/>
<dbReference type="PROSITE" id="PS51257">
    <property type="entry name" value="PROKAR_LIPOPROTEIN"/>
    <property type="match status" value="1"/>
</dbReference>
<evidence type="ECO:0000313" key="2">
    <source>
        <dbReference type="Proteomes" id="UP000011910"/>
    </source>
</evidence>
<proteinExistence type="predicted"/>
<accession>M7NTV6</accession>
<keyword evidence="2" id="KW-1185">Reference proteome</keyword>
<dbReference type="RefSeq" id="WP_009196365.1">
    <property type="nucleotide sequence ID" value="NZ_AODQ01000083.1"/>
</dbReference>
<name>M7NTV6_9BACT</name>
<dbReference type="Proteomes" id="UP000011910">
    <property type="component" value="Unassembled WGS sequence"/>
</dbReference>
<evidence type="ECO:0008006" key="3">
    <source>
        <dbReference type="Google" id="ProtNLM"/>
    </source>
</evidence>
<reference evidence="1 2" key="1">
    <citation type="journal article" date="2013" name="Genome Announc.">
        <title>Draft Genome Sequence of Cesiribacter andamanensis Strain AMV16T, Isolated from a Soil Sample from a Mud Volcano in the Andaman Islands, India.</title>
        <authorList>
            <person name="Shivaji S."/>
            <person name="Ara S."/>
            <person name="Begum Z."/>
            <person name="Srinivas T.N."/>
            <person name="Singh A."/>
            <person name="Kumar Pinnaka A."/>
        </authorList>
    </citation>
    <scope>NUCLEOTIDE SEQUENCE [LARGE SCALE GENOMIC DNA]</scope>
    <source>
        <strain evidence="1 2">AMV16</strain>
    </source>
</reference>
<dbReference type="Gene3D" id="3.90.930.1">
    <property type="match status" value="1"/>
</dbReference>
<gene>
    <name evidence="1" type="ORF">ADICEAN_02978</name>
</gene>
<protein>
    <recommendedName>
        <fullName evidence="3">DUF4595 domain-containing protein</fullName>
    </recommendedName>
</protein>
<organism evidence="1 2">
    <name type="scientific">Cesiribacter andamanensis AMV16</name>
    <dbReference type="NCBI Taxonomy" id="1279009"/>
    <lineage>
        <taxon>Bacteria</taxon>
        <taxon>Pseudomonadati</taxon>
        <taxon>Bacteroidota</taxon>
        <taxon>Cytophagia</taxon>
        <taxon>Cytophagales</taxon>
        <taxon>Cesiribacteraceae</taxon>
        <taxon>Cesiribacter</taxon>
    </lineage>
</organism>
<comment type="caution">
    <text evidence="1">The sequence shown here is derived from an EMBL/GenBank/DDBJ whole genome shotgun (WGS) entry which is preliminary data.</text>
</comment>
<evidence type="ECO:0000313" key="1">
    <source>
        <dbReference type="EMBL" id="EMR01909.1"/>
    </source>
</evidence>